<feature type="region of interest" description="Disordered" evidence="1">
    <location>
        <begin position="205"/>
        <end position="284"/>
    </location>
</feature>
<feature type="compositionally biased region" description="Polar residues" evidence="1">
    <location>
        <begin position="487"/>
        <end position="497"/>
    </location>
</feature>
<keyword evidence="3" id="KW-1185">Reference proteome</keyword>
<feature type="region of interest" description="Disordered" evidence="1">
    <location>
        <begin position="319"/>
        <end position="374"/>
    </location>
</feature>
<evidence type="ECO:0000256" key="1">
    <source>
        <dbReference type="SAM" id="MobiDB-lite"/>
    </source>
</evidence>
<protein>
    <submittedName>
        <fullName evidence="2">Uncharacterized protein</fullName>
    </submittedName>
</protein>
<reference evidence="3" key="2">
    <citation type="submission" date="2013-04" db="EMBL/GenBank/DDBJ databases">
        <title>Genomic mechanisms accounting for the adaptation to parasitism in nematode-trapping fungi.</title>
        <authorList>
            <person name="Ahren D.G."/>
        </authorList>
    </citation>
    <scope>NUCLEOTIDE SEQUENCE [LARGE SCALE GENOMIC DNA]</scope>
    <source>
        <strain evidence="3">CBS 200.50</strain>
    </source>
</reference>
<reference evidence="2 3" key="1">
    <citation type="journal article" date="2013" name="PLoS Genet.">
        <title>Genomic mechanisms accounting for the adaptation to parasitism in nematode-trapping fungi.</title>
        <authorList>
            <person name="Meerupati T."/>
            <person name="Andersson K.M."/>
            <person name="Friman E."/>
            <person name="Kumar D."/>
            <person name="Tunlid A."/>
            <person name="Ahren D."/>
        </authorList>
    </citation>
    <scope>NUCLEOTIDE SEQUENCE [LARGE SCALE GENOMIC DNA]</scope>
    <source>
        <strain evidence="2 3">CBS 200.50</strain>
    </source>
</reference>
<evidence type="ECO:0000313" key="3">
    <source>
        <dbReference type="Proteomes" id="UP000015100"/>
    </source>
</evidence>
<feature type="compositionally biased region" description="Low complexity" evidence="1">
    <location>
        <begin position="221"/>
        <end position="230"/>
    </location>
</feature>
<feature type="region of interest" description="Disordered" evidence="1">
    <location>
        <begin position="430"/>
        <end position="521"/>
    </location>
</feature>
<feature type="compositionally biased region" description="Acidic residues" evidence="1">
    <location>
        <begin position="237"/>
        <end position="254"/>
    </location>
</feature>
<dbReference type="Proteomes" id="UP000015100">
    <property type="component" value="Unassembled WGS sequence"/>
</dbReference>
<organism evidence="2 3">
    <name type="scientific">Dactylellina haptotyla (strain CBS 200.50)</name>
    <name type="common">Nematode-trapping fungus</name>
    <name type="synonym">Monacrosporium haptotylum</name>
    <dbReference type="NCBI Taxonomy" id="1284197"/>
    <lineage>
        <taxon>Eukaryota</taxon>
        <taxon>Fungi</taxon>
        <taxon>Dikarya</taxon>
        <taxon>Ascomycota</taxon>
        <taxon>Pezizomycotina</taxon>
        <taxon>Orbiliomycetes</taxon>
        <taxon>Orbiliales</taxon>
        <taxon>Orbiliaceae</taxon>
        <taxon>Dactylellina</taxon>
    </lineage>
</organism>
<gene>
    <name evidence="2" type="ORF">H072_70</name>
</gene>
<dbReference type="EMBL" id="AQGS01000002">
    <property type="protein sequence ID" value="EPS45914.1"/>
    <property type="molecule type" value="Genomic_DNA"/>
</dbReference>
<dbReference type="AlphaFoldDB" id="S8ASS1"/>
<feature type="compositionally biased region" description="Low complexity" evidence="1">
    <location>
        <begin position="435"/>
        <end position="466"/>
    </location>
</feature>
<evidence type="ECO:0000313" key="2">
    <source>
        <dbReference type="EMBL" id="EPS45914.1"/>
    </source>
</evidence>
<name>S8ASS1_DACHA</name>
<dbReference type="HOGENOM" id="CLU_522755_0_0_1"/>
<dbReference type="STRING" id="1284197.S8ASS1"/>
<feature type="compositionally biased region" description="Low complexity" evidence="1">
    <location>
        <begin position="319"/>
        <end position="365"/>
    </location>
</feature>
<dbReference type="OrthoDB" id="5431051at2759"/>
<sequence>MLSKYTRTAPVLLAIISKLGSSQLIIPDVAASSDITTKALVFYFSDGTAYEYTDYAYGWNGNCNKLNSPSPGQATVDFVEYVPQASVVPGAFSKQAADPDSGRSQDLDLRKLVIYRDLHCADEIVEVAQQQQGEDGGGVSESVELLQPVELDVEAKVKENQTNGGDNQQVDSNRIFLNDQDLGVDAPASFRLVLGKKTTAPATVFTDNQATGNIPDEAATDEGTATGEAESNSDTGEVTEEVDVSEEANWDENGDTAVQVEETDTISEEPVGETPPEVTPPPDAAENVVTVTTHMTITPSQASLPEPTSAEWTEVATMAPEPTTTEATTSDESTSMEATSMEATSTEATTTEDTTTETTSTEAPTLKVTPTVPGLTFEPDSDICDPKQPDSKCYVECDVEDPFCCHPTDRDYPDCCDPNDSSCWRHEFITDKPQESATPSETTTAESSEPAPEPTPETSEPAAESEPAPEETAEAASDTPQEEAPPSEQTDSPNPESSEAPPQPAKRSLRPSGARYNRKLT</sequence>
<accession>S8ASS1</accession>
<feature type="compositionally biased region" description="Acidic residues" evidence="1">
    <location>
        <begin position="261"/>
        <end position="271"/>
    </location>
</feature>
<comment type="caution">
    <text evidence="2">The sequence shown here is derived from an EMBL/GenBank/DDBJ whole genome shotgun (WGS) entry which is preliminary data.</text>
</comment>
<proteinExistence type="predicted"/>